<evidence type="ECO:0000256" key="3">
    <source>
        <dbReference type="SAM" id="Phobius"/>
    </source>
</evidence>
<dbReference type="Proteomes" id="UP000315439">
    <property type="component" value="Unassembled WGS sequence"/>
</dbReference>
<keyword evidence="1" id="KW-0175">Coiled coil</keyword>
<feature type="compositionally biased region" description="Polar residues" evidence="2">
    <location>
        <begin position="8"/>
        <end position="19"/>
    </location>
</feature>
<name>A0A545UIU8_9GAMM</name>
<dbReference type="RefSeq" id="WP_142891454.1">
    <property type="nucleotide sequence ID" value="NZ_ML660160.1"/>
</dbReference>
<feature type="region of interest" description="Disordered" evidence="2">
    <location>
        <begin position="1"/>
        <end position="39"/>
    </location>
</feature>
<keyword evidence="5" id="KW-1185">Reference proteome</keyword>
<gene>
    <name evidence="4" type="ORF">FLL46_00465</name>
</gene>
<evidence type="ECO:0000313" key="5">
    <source>
        <dbReference type="Proteomes" id="UP000315439"/>
    </source>
</evidence>
<evidence type="ECO:0000256" key="2">
    <source>
        <dbReference type="SAM" id="MobiDB-lite"/>
    </source>
</evidence>
<dbReference type="SUPFAM" id="SSF57997">
    <property type="entry name" value="Tropomyosin"/>
    <property type="match status" value="1"/>
</dbReference>
<protein>
    <submittedName>
        <fullName evidence="4">Uncharacterized protein</fullName>
    </submittedName>
</protein>
<reference evidence="4 5" key="1">
    <citation type="submission" date="2019-07" db="EMBL/GenBank/DDBJ databases">
        <title>Draft genome for Aliikangiella sp. M105.</title>
        <authorList>
            <person name="Wang G."/>
        </authorList>
    </citation>
    <scope>NUCLEOTIDE SEQUENCE [LARGE SCALE GENOMIC DNA]</scope>
    <source>
        <strain evidence="4 5">M105</strain>
    </source>
</reference>
<feature type="coiled-coil region" evidence="1">
    <location>
        <begin position="192"/>
        <end position="289"/>
    </location>
</feature>
<evidence type="ECO:0000313" key="4">
    <source>
        <dbReference type="EMBL" id="TQV89390.1"/>
    </source>
</evidence>
<accession>A0A545UIU8</accession>
<keyword evidence="3" id="KW-0812">Transmembrane</keyword>
<evidence type="ECO:0000256" key="1">
    <source>
        <dbReference type="SAM" id="Coils"/>
    </source>
</evidence>
<dbReference type="AlphaFoldDB" id="A0A545UIU8"/>
<keyword evidence="3" id="KW-1133">Transmembrane helix</keyword>
<keyword evidence="3" id="KW-0472">Membrane</keyword>
<feature type="region of interest" description="Disordered" evidence="2">
    <location>
        <begin position="130"/>
        <end position="150"/>
    </location>
</feature>
<feature type="transmembrane region" description="Helical" evidence="3">
    <location>
        <begin position="162"/>
        <end position="187"/>
    </location>
</feature>
<dbReference type="EMBL" id="VIKS01000001">
    <property type="protein sequence ID" value="TQV89390.1"/>
    <property type="molecule type" value="Genomic_DNA"/>
</dbReference>
<feature type="compositionally biased region" description="Basic and acidic residues" evidence="2">
    <location>
        <begin position="136"/>
        <end position="150"/>
    </location>
</feature>
<sequence length="407" mass="46628">MAKEITRKNQTVPPSSDLKNQIDPKNTVPEDLQDSDYESDIWSRIDATPVKPPFLKKEEFEKSPQRRELFRIILYATHEREKEILLHNQARVFSSILQSVSLSVGAFLNRPWTPKSWYQNEPKIIDESIGKNTVNEPRRNKPENEDVEREYSSFKKSNGLKLLIAGFLTPKYFLTAALSVLALATGYSQWKIMTLNDQISTYEQVLKTTKENSAALEARIKTIDLDIETRDRKLKKAQDELRISEEQNVKLRNTTETQLVQVNTQLARISELEEQLKQANTGLVATAKDLVNSLNGEKKTVSELRTQNEIFKRELELTKGSLDSQVKARIGMEGRVSDLQGTITSLNKDVADLQLKITKLNKDKNLLAFSESAISNIEYVATRWDPVASKDVLAHIKSYREKKERHR</sequence>
<feature type="coiled-coil region" evidence="1">
    <location>
        <begin position="336"/>
        <end position="363"/>
    </location>
</feature>
<organism evidence="4 5">
    <name type="scientific">Aliikangiella coralliicola</name>
    <dbReference type="NCBI Taxonomy" id="2592383"/>
    <lineage>
        <taxon>Bacteria</taxon>
        <taxon>Pseudomonadati</taxon>
        <taxon>Pseudomonadota</taxon>
        <taxon>Gammaproteobacteria</taxon>
        <taxon>Oceanospirillales</taxon>
        <taxon>Pleioneaceae</taxon>
        <taxon>Aliikangiella</taxon>
    </lineage>
</organism>
<proteinExistence type="predicted"/>
<comment type="caution">
    <text evidence="4">The sequence shown here is derived from an EMBL/GenBank/DDBJ whole genome shotgun (WGS) entry which is preliminary data.</text>
</comment>